<dbReference type="AlphaFoldDB" id="A0A0Q5U1N5"/>
<dbReference type="Proteomes" id="UP000008711">
    <property type="component" value="Unassembled WGS sequence"/>
</dbReference>
<proteinExistence type="predicted"/>
<gene>
    <name evidence="1" type="primary">Dere\GG26585</name>
    <name evidence="1" type="synonym">GG26585</name>
    <name evidence="1" type="ORF">Dere_GG26585</name>
</gene>
<reference evidence="1 2" key="1">
    <citation type="journal article" date="2007" name="Nature">
        <title>Evolution of genes and genomes on the Drosophila phylogeny.</title>
        <authorList>
            <consortium name="Drosophila 12 Genomes Consortium"/>
            <person name="Clark A.G."/>
            <person name="Eisen M.B."/>
            <person name="Smith D.R."/>
            <person name="Bergman C.M."/>
            <person name="Oliver B."/>
            <person name="Markow T.A."/>
            <person name="Kaufman T.C."/>
            <person name="Kellis M."/>
            <person name="Gelbart W."/>
            <person name="Iyer V.N."/>
            <person name="Pollard D.A."/>
            <person name="Sackton T.B."/>
            <person name="Larracuente A.M."/>
            <person name="Singh N.D."/>
            <person name="Abad J.P."/>
            <person name="Abt D.N."/>
            <person name="Adryan B."/>
            <person name="Aguade M."/>
            <person name="Akashi H."/>
            <person name="Anderson W.W."/>
            <person name="Aquadro C.F."/>
            <person name="Ardell D.H."/>
            <person name="Arguello R."/>
            <person name="Artieri C.G."/>
            <person name="Barbash D.A."/>
            <person name="Barker D."/>
            <person name="Barsanti P."/>
            <person name="Batterham P."/>
            <person name="Batzoglou S."/>
            <person name="Begun D."/>
            <person name="Bhutkar A."/>
            <person name="Blanco E."/>
            <person name="Bosak S.A."/>
            <person name="Bradley R.K."/>
            <person name="Brand A.D."/>
            <person name="Brent M.R."/>
            <person name="Brooks A.N."/>
            <person name="Brown R.H."/>
            <person name="Butlin R.K."/>
            <person name="Caggese C."/>
            <person name="Calvi B.R."/>
            <person name="Bernardo de Carvalho A."/>
            <person name="Caspi A."/>
            <person name="Castrezana S."/>
            <person name="Celniker S.E."/>
            <person name="Chang J.L."/>
            <person name="Chapple C."/>
            <person name="Chatterji S."/>
            <person name="Chinwalla A."/>
            <person name="Civetta A."/>
            <person name="Clifton S.W."/>
            <person name="Comeron J.M."/>
            <person name="Costello J.C."/>
            <person name="Coyne J.A."/>
            <person name="Daub J."/>
            <person name="David R.G."/>
            <person name="Delcher A.L."/>
            <person name="Delehaunty K."/>
            <person name="Do C.B."/>
            <person name="Ebling H."/>
            <person name="Edwards K."/>
            <person name="Eickbush T."/>
            <person name="Evans J.D."/>
            <person name="Filipski A."/>
            <person name="Findeiss S."/>
            <person name="Freyhult E."/>
            <person name="Fulton L."/>
            <person name="Fulton R."/>
            <person name="Garcia A.C."/>
            <person name="Gardiner A."/>
            <person name="Garfield D.A."/>
            <person name="Garvin B.E."/>
            <person name="Gibson G."/>
            <person name="Gilbert D."/>
            <person name="Gnerre S."/>
            <person name="Godfrey J."/>
            <person name="Good R."/>
            <person name="Gotea V."/>
            <person name="Gravely B."/>
            <person name="Greenberg A.J."/>
            <person name="Griffiths-Jones S."/>
            <person name="Gross S."/>
            <person name="Guigo R."/>
            <person name="Gustafson E.A."/>
            <person name="Haerty W."/>
            <person name="Hahn M.W."/>
            <person name="Halligan D.L."/>
            <person name="Halpern A.L."/>
            <person name="Halter G.M."/>
            <person name="Han M.V."/>
            <person name="Heger A."/>
            <person name="Hillier L."/>
            <person name="Hinrichs A.S."/>
            <person name="Holmes I."/>
            <person name="Hoskins R.A."/>
            <person name="Hubisz M.J."/>
            <person name="Hultmark D."/>
            <person name="Huntley M.A."/>
            <person name="Jaffe D.B."/>
            <person name="Jagadeeshan S."/>
            <person name="Jeck W.R."/>
            <person name="Johnson J."/>
            <person name="Jones C.D."/>
            <person name="Jordan W.C."/>
            <person name="Karpen G.H."/>
            <person name="Kataoka E."/>
            <person name="Keightley P.D."/>
            <person name="Kheradpour P."/>
            <person name="Kirkness E.F."/>
            <person name="Koerich L.B."/>
            <person name="Kristiansen K."/>
            <person name="Kudrna D."/>
            <person name="Kulathinal R.J."/>
            <person name="Kumar S."/>
            <person name="Kwok R."/>
            <person name="Lander E."/>
            <person name="Langley C.H."/>
            <person name="Lapoint R."/>
            <person name="Lazzaro B.P."/>
            <person name="Lee S.J."/>
            <person name="Levesque L."/>
            <person name="Li R."/>
            <person name="Lin C.F."/>
            <person name="Lin M.F."/>
            <person name="Lindblad-Toh K."/>
            <person name="Llopart A."/>
            <person name="Long M."/>
            <person name="Low L."/>
            <person name="Lozovsky E."/>
            <person name="Lu J."/>
            <person name="Luo M."/>
            <person name="Machado C.A."/>
            <person name="Makalowski W."/>
            <person name="Marzo M."/>
            <person name="Matsuda M."/>
            <person name="Matzkin L."/>
            <person name="McAllister B."/>
            <person name="McBride C.S."/>
            <person name="McKernan B."/>
            <person name="McKernan K."/>
            <person name="Mendez-Lago M."/>
            <person name="Minx P."/>
            <person name="Mollenhauer M.U."/>
            <person name="Montooth K."/>
            <person name="Mount S.M."/>
            <person name="Mu X."/>
            <person name="Myers E."/>
            <person name="Negre B."/>
            <person name="Newfeld S."/>
            <person name="Nielsen R."/>
            <person name="Noor M.A."/>
            <person name="O'Grady P."/>
            <person name="Pachter L."/>
            <person name="Papaceit M."/>
            <person name="Parisi M.J."/>
            <person name="Parisi M."/>
            <person name="Parts L."/>
            <person name="Pedersen J.S."/>
            <person name="Pesole G."/>
            <person name="Phillippy A.M."/>
            <person name="Ponting C.P."/>
            <person name="Pop M."/>
            <person name="Porcelli D."/>
            <person name="Powell J.R."/>
            <person name="Prohaska S."/>
            <person name="Pruitt K."/>
            <person name="Puig M."/>
            <person name="Quesneville H."/>
            <person name="Ram K.R."/>
            <person name="Rand D."/>
            <person name="Rasmussen M.D."/>
            <person name="Reed L.K."/>
            <person name="Reenan R."/>
            <person name="Reily A."/>
            <person name="Remington K.A."/>
            <person name="Rieger T.T."/>
            <person name="Ritchie M.G."/>
            <person name="Robin C."/>
            <person name="Rogers Y.H."/>
            <person name="Rohde C."/>
            <person name="Rozas J."/>
            <person name="Rubenfield M.J."/>
            <person name="Ruiz A."/>
            <person name="Russo S."/>
            <person name="Salzberg S.L."/>
            <person name="Sanchez-Gracia A."/>
            <person name="Saranga D.J."/>
            <person name="Sato H."/>
            <person name="Schaeffer S.W."/>
            <person name="Schatz M.C."/>
            <person name="Schlenke T."/>
            <person name="Schwartz R."/>
            <person name="Segarra C."/>
            <person name="Singh R.S."/>
            <person name="Sirot L."/>
            <person name="Sirota M."/>
            <person name="Sisneros N.B."/>
            <person name="Smith C.D."/>
            <person name="Smith T.F."/>
            <person name="Spieth J."/>
            <person name="Stage D.E."/>
            <person name="Stark A."/>
            <person name="Stephan W."/>
            <person name="Strausberg R.L."/>
            <person name="Strempel S."/>
            <person name="Sturgill D."/>
            <person name="Sutton G."/>
            <person name="Sutton G.G."/>
            <person name="Tao W."/>
            <person name="Teichmann S."/>
            <person name="Tobari Y.N."/>
            <person name="Tomimura Y."/>
            <person name="Tsolas J.M."/>
            <person name="Valente V.L."/>
            <person name="Venter E."/>
            <person name="Venter J.C."/>
            <person name="Vicario S."/>
            <person name="Vieira F.G."/>
            <person name="Vilella A.J."/>
            <person name="Villasante A."/>
            <person name="Walenz B."/>
            <person name="Wang J."/>
            <person name="Wasserman M."/>
            <person name="Watts T."/>
            <person name="Wilson D."/>
            <person name="Wilson R.K."/>
            <person name="Wing R.A."/>
            <person name="Wolfner M.F."/>
            <person name="Wong A."/>
            <person name="Wong G.K."/>
            <person name="Wu C.I."/>
            <person name="Wu G."/>
            <person name="Yamamoto D."/>
            <person name="Yang H.P."/>
            <person name="Yang S.P."/>
            <person name="Yorke J.A."/>
            <person name="Yoshida K."/>
            <person name="Zdobnov E."/>
            <person name="Zhang P."/>
            <person name="Zhang Y."/>
            <person name="Zimin A.V."/>
            <person name="Baldwin J."/>
            <person name="Abdouelleil A."/>
            <person name="Abdulkadir J."/>
            <person name="Abebe A."/>
            <person name="Abera B."/>
            <person name="Abreu J."/>
            <person name="Acer S.C."/>
            <person name="Aftuck L."/>
            <person name="Alexander A."/>
            <person name="An P."/>
            <person name="Anderson E."/>
            <person name="Anderson S."/>
            <person name="Arachi H."/>
            <person name="Azer M."/>
            <person name="Bachantsang P."/>
            <person name="Barry A."/>
            <person name="Bayul T."/>
            <person name="Berlin A."/>
            <person name="Bessette D."/>
            <person name="Bloom T."/>
            <person name="Blye J."/>
            <person name="Boguslavskiy L."/>
            <person name="Bonnet C."/>
            <person name="Boukhgalter B."/>
            <person name="Bourzgui I."/>
            <person name="Brown A."/>
            <person name="Cahill P."/>
            <person name="Channer S."/>
            <person name="Cheshatsang Y."/>
            <person name="Chuda L."/>
            <person name="Citroen M."/>
            <person name="Collymore A."/>
            <person name="Cooke P."/>
            <person name="Costello M."/>
            <person name="D'Aco K."/>
            <person name="Daza R."/>
            <person name="De Haan G."/>
            <person name="DeGray S."/>
            <person name="DeMaso C."/>
            <person name="Dhargay N."/>
            <person name="Dooley K."/>
            <person name="Dooley E."/>
            <person name="Doricent M."/>
            <person name="Dorje P."/>
            <person name="Dorjee K."/>
            <person name="Dupes A."/>
            <person name="Elong R."/>
            <person name="Falk J."/>
            <person name="Farina A."/>
            <person name="Faro S."/>
            <person name="Ferguson D."/>
            <person name="Fisher S."/>
            <person name="Foley C.D."/>
            <person name="Franke A."/>
            <person name="Friedrich D."/>
            <person name="Gadbois L."/>
            <person name="Gearin G."/>
            <person name="Gearin C.R."/>
            <person name="Giannoukos G."/>
            <person name="Goode T."/>
            <person name="Graham J."/>
            <person name="Grandbois E."/>
            <person name="Grewal S."/>
            <person name="Gyaltsen K."/>
            <person name="Hafez N."/>
            <person name="Hagos B."/>
            <person name="Hall J."/>
            <person name="Henson C."/>
            <person name="Hollinger A."/>
            <person name="Honan T."/>
            <person name="Huard M.D."/>
            <person name="Hughes L."/>
            <person name="Hurhula B."/>
            <person name="Husby M.E."/>
            <person name="Kamat A."/>
            <person name="Kanga B."/>
            <person name="Kashin S."/>
            <person name="Khazanovich D."/>
            <person name="Kisner P."/>
            <person name="Lance K."/>
            <person name="Lara M."/>
            <person name="Lee W."/>
            <person name="Lennon N."/>
            <person name="Letendre F."/>
            <person name="LeVine R."/>
            <person name="Lipovsky A."/>
            <person name="Liu X."/>
            <person name="Liu J."/>
            <person name="Liu S."/>
            <person name="Lokyitsang T."/>
            <person name="Lokyitsang Y."/>
            <person name="Lubonja R."/>
            <person name="Lui A."/>
            <person name="MacDonald P."/>
            <person name="Magnisalis V."/>
            <person name="Maru K."/>
            <person name="Matthews C."/>
            <person name="McCusker W."/>
            <person name="McDonough S."/>
            <person name="Mehta T."/>
            <person name="Meldrim J."/>
            <person name="Meneus L."/>
            <person name="Mihai O."/>
            <person name="Mihalev A."/>
            <person name="Mihova T."/>
            <person name="Mittelman R."/>
            <person name="Mlenga V."/>
            <person name="Montmayeur A."/>
            <person name="Mulrain L."/>
            <person name="Navidi A."/>
            <person name="Naylor J."/>
            <person name="Negash T."/>
            <person name="Nguyen T."/>
            <person name="Nguyen N."/>
            <person name="Nicol R."/>
            <person name="Norbu C."/>
            <person name="Norbu N."/>
            <person name="Novod N."/>
            <person name="O'Neill B."/>
            <person name="Osman S."/>
            <person name="Markiewicz E."/>
            <person name="Oyono O.L."/>
            <person name="Patti C."/>
            <person name="Phunkhang P."/>
            <person name="Pierre F."/>
            <person name="Priest M."/>
            <person name="Raghuraman S."/>
            <person name="Rege F."/>
            <person name="Reyes R."/>
            <person name="Rise C."/>
            <person name="Rogov P."/>
            <person name="Ross K."/>
            <person name="Ryan E."/>
            <person name="Settipalli S."/>
            <person name="Shea T."/>
            <person name="Sherpa N."/>
            <person name="Shi L."/>
            <person name="Shih D."/>
            <person name="Sparrow T."/>
            <person name="Spaulding J."/>
            <person name="Stalker J."/>
            <person name="Stange-Thomann N."/>
            <person name="Stavropoulos S."/>
            <person name="Stone C."/>
            <person name="Strader C."/>
            <person name="Tesfaye S."/>
            <person name="Thomson T."/>
            <person name="Thoulutsang Y."/>
            <person name="Thoulutsang D."/>
            <person name="Topham K."/>
            <person name="Topping I."/>
            <person name="Tsamla T."/>
            <person name="Vassiliev H."/>
            <person name="Vo A."/>
            <person name="Wangchuk T."/>
            <person name="Wangdi T."/>
            <person name="Weiand M."/>
            <person name="Wilkinson J."/>
            <person name="Wilson A."/>
            <person name="Yadav S."/>
            <person name="Young G."/>
            <person name="Yu Q."/>
            <person name="Zembek L."/>
            <person name="Zhong D."/>
            <person name="Zimmer A."/>
            <person name="Zwirko Z."/>
            <person name="Jaffe D.B."/>
            <person name="Alvarez P."/>
            <person name="Brockman W."/>
            <person name="Butler J."/>
            <person name="Chin C."/>
            <person name="Gnerre S."/>
            <person name="Grabherr M."/>
            <person name="Kleber M."/>
            <person name="Mauceli E."/>
            <person name="MacCallum I."/>
        </authorList>
    </citation>
    <scope>NUCLEOTIDE SEQUENCE [LARGE SCALE GENOMIC DNA]</scope>
    <source>
        <strain evidence="1 2">TSC#14021-0224.01</strain>
    </source>
</reference>
<sequence>MDRQSDKERERNQLQWHVDHIPGERLTPAQTSTAAEAVAAIACGGRILEINVPFFRFPHGMLGAWHATPQKKEEEMRRGKP</sequence>
<keyword evidence="2" id="KW-1185">Reference proteome</keyword>
<feature type="non-terminal residue" evidence="1">
    <location>
        <position position="81"/>
    </location>
</feature>
<organism evidence="1 2">
    <name type="scientific">Drosophila erecta</name>
    <name type="common">Fruit fly</name>
    <dbReference type="NCBI Taxonomy" id="7220"/>
    <lineage>
        <taxon>Eukaryota</taxon>
        <taxon>Metazoa</taxon>
        <taxon>Ecdysozoa</taxon>
        <taxon>Arthropoda</taxon>
        <taxon>Hexapoda</taxon>
        <taxon>Insecta</taxon>
        <taxon>Pterygota</taxon>
        <taxon>Neoptera</taxon>
        <taxon>Endopterygota</taxon>
        <taxon>Diptera</taxon>
        <taxon>Brachycera</taxon>
        <taxon>Muscomorpha</taxon>
        <taxon>Ephydroidea</taxon>
        <taxon>Drosophilidae</taxon>
        <taxon>Drosophila</taxon>
        <taxon>Sophophora</taxon>
    </lineage>
</organism>
<name>A0A0Q5U1N5_DROER</name>
<evidence type="ECO:0000313" key="1">
    <source>
        <dbReference type="EMBL" id="KQS43039.1"/>
    </source>
</evidence>
<dbReference type="EMBL" id="CH954178">
    <property type="protein sequence ID" value="KQS43039.1"/>
    <property type="molecule type" value="Genomic_DNA"/>
</dbReference>
<accession>A0A0Q5U1N5</accession>
<reference evidence="1 2" key="2">
    <citation type="journal article" date="2008" name="Bioinformatics">
        <title>Assembly reconciliation.</title>
        <authorList>
            <person name="Zimin A.V."/>
            <person name="Smith D.R."/>
            <person name="Sutton G."/>
            <person name="Yorke J.A."/>
        </authorList>
    </citation>
    <scope>NUCLEOTIDE SEQUENCE [LARGE SCALE GENOMIC DNA]</scope>
    <source>
        <strain evidence="1 2">TSC#14021-0224.01</strain>
    </source>
</reference>
<evidence type="ECO:0000313" key="2">
    <source>
        <dbReference type="Proteomes" id="UP000008711"/>
    </source>
</evidence>
<protein>
    <submittedName>
        <fullName evidence="1">Uncharacterized protein</fullName>
    </submittedName>
</protein>